<evidence type="ECO:0000313" key="2">
    <source>
        <dbReference type="EMBL" id="KGI22420.1"/>
    </source>
</evidence>
<sequence>MPLKHVNNTSNVCFQDRKVIASAVKSVFFVKISAFLHTVCLLFFFYFADFRWSIFGKIIGQR</sequence>
<dbReference type="AlphaFoldDB" id="A0A098YRR8"/>
<name>A0A098YRR8_9BACT</name>
<feature type="transmembrane region" description="Helical" evidence="1">
    <location>
        <begin position="28"/>
        <end position="48"/>
    </location>
</feature>
<keyword evidence="1" id="KW-0812">Transmembrane</keyword>
<dbReference type="Proteomes" id="UP000029723">
    <property type="component" value="Unassembled WGS sequence"/>
</dbReference>
<accession>A0A098YRR8</accession>
<keyword evidence="1" id="KW-1133">Transmembrane helix</keyword>
<evidence type="ECO:0000256" key="1">
    <source>
        <dbReference type="SAM" id="Phobius"/>
    </source>
</evidence>
<comment type="caution">
    <text evidence="2">The sequence shown here is derived from an EMBL/GenBank/DDBJ whole genome shotgun (WGS) entry which is preliminary data.</text>
</comment>
<protein>
    <submittedName>
        <fullName evidence="2">Uncharacterized protein</fullName>
    </submittedName>
</protein>
<gene>
    <name evidence="2" type="ORF">HMPREF9304_04350</name>
</gene>
<evidence type="ECO:0000313" key="3">
    <source>
        <dbReference type="Proteomes" id="UP000029723"/>
    </source>
</evidence>
<proteinExistence type="predicted"/>
<reference evidence="2 3" key="1">
    <citation type="submission" date="2014-07" db="EMBL/GenBank/DDBJ databases">
        <authorList>
            <person name="McCorrison J."/>
            <person name="Sanka R."/>
            <person name="Torralba M."/>
            <person name="Gillis M."/>
            <person name="Haft D.H."/>
            <person name="Methe B."/>
            <person name="Sutton G."/>
            <person name="Nelson K.E."/>
        </authorList>
    </citation>
    <scope>NUCLEOTIDE SEQUENCE [LARGE SCALE GENOMIC DNA]</scope>
    <source>
        <strain evidence="2 3">S9-PR14</strain>
    </source>
</reference>
<keyword evidence="1" id="KW-0472">Membrane</keyword>
<dbReference type="EMBL" id="JRPQ01000071">
    <property type="protein sequence ID" value="KGI22420.1"/>
    <property type="molecule type" value="Genomic_DNA"/>
</dbReference>
<organism evidence="2 3">
    <name type="scientific">Hoylesella timonensis S9-PR14</name>
    <dbReference type="NCBI Taxonomy" id="1401062"/>
    <lineage>
        <taxon>Bacteria</taxon>
        <taxon>Pseudomonadati</taxon>
        <taxon>Bacteroidota</taxon>
        <taxon>Bacteroidia</taxon>
        <taxon>Bacteroidales</taxon>
        <taxon>Prevotellaceae</taxon>
        <taxon>Hoylesella</taxon>
    </lineage>
</organism>